<dbReference type="EMBL" id="AZHX01002769">
    <property type="protein sequence ID" value="ETW92870.1"/>
    <property type="molecule type" value="Genomic_DNA"/>
</dbReference>
<evidence type="ECO:0000259" key="2">
    <source>
        <dbReference type="Pfam" id="PF16254"/>
    </source>
</evidence>
<gene>
    <name evidence="3" type="ORF">ETSY2_52410</name>
</gene>
<feature type="domain" description="UCP01524 winged helix-turn-helix" evidence="1">
    <location>
        <begin position="80"/>
        <end position="155"/>
    </location>
</feature>
<feature type="domain" description="DUF4910" evidence="2">
    <location>
        <begin position="1"/>
        <end position="78"/>
    </location>
</feature>
<dbReference type="AlphaFoldDB" id="W4L5C0"/>
<proteinExistence type="predicted"/>
<dbReference type="Pfam" id="PF16221">
    <property type="entry name" value="HTH_47"/>
    <property type="match status" value="1"/>
</dbReference>
<name>W4L5C0_9BACT</name>
<dbReference type="InterPro" id="IPR036388">
    <property type="entry name" value="WH-like_DNA-bd_sf"/>
</dbReference>
<dbReference type="Proteomes" id="UP000019140">
    <property type="component" value="Unassembled WGS sequence"/>
</dbReference>
<dbReference type="PATRIC" id="fig|1429439.4.peg.8508"/>
<keyword evidence="4" id="KW-1185">Reference proteome</keyword>
<accession>W4L5C0</accession>
<dbReference type="HOGENOM" id="CLU_1672881_0_0_7"/>
<dbReference type="InterPro" id="IPR032622">
    <property type="entry name" value="UCP01524_HTH"/>
</dbReference>
<dbReference type="SUPFAM" id="SSF53187">
    <property type="entry name" value="Zn-dependent exopeptidases"/>
    <property type="match status" value="1"/>
</dbReference>
<organism evidence="3 4">
    <name type="scientific">Candidatus Entotheonella gemina</name>
    <dbReference type="NCBI Taxonomy" id="1429439"/>
    <lineage>
        <taxon>Bacteria</taxon>
        <taxon>Pseudomonadati</taxon>
        <taxon>Nitrospinota/Tectimicrobiota group</taxon>
        <taxon>Candidatus Tectimicrobiota</taxon>
        <taxon>Candidatus Entotheonellia</taxon>
        <taxon>Candidatus Entotheonellales</taxon>
        <taxon>Candidatus Entotheonellaceae</taxon>
        <taxon>Candidatus Entotheonella</taxon>
    </lineage>
</organism>
<protein>
    <submittedName>
        <fullName evidence="3">Uncharacterized protein</fullName>
    </submittedName>
</protein>
<dbReference type="Pfam" id="PF16254">
    <property type="entry name" value="DUF4910"/>
    <property type="match status" value="1"/>
</dbReference>
<evidence type="ECO:0000313" key="4">
    <source>
        <dbReference type="Proteomes" id="UP000019140"/>
    </source>
</evidence>
<evidence type="ECO:0000259" key="1">
    <source>
        <dbReference type="Pfam" id="PF16221"/>
    </source>
</evidence>
<dbReference type="InterPro" id="IPR032589">
    <property type="entry name" value="DUF4910"/>
</dbReference>
<dbReference type="Gene3D" id="1.10.10.10">
    <property type="entry name" value="Winged helix-like DNA-binding domain superfamily/Winged helix DNA-binding domain"/>
    <property type="match status" value="1"/>
</dbReference>
<sequence>LQHTGTASTLVDFVPYGYDERQYCSPGINLPVGSLSRTPNGGYTEYHTSADNLDFVQPQALADSLYHYVSVLHVLEGNITYVNQSPKGEPQLGKRGLYRTMGGPAGDHQRELALLWVLNLSDGQHSLLDIAERSGLPFETIRTAADNLLPHGLLKSGC</sequence>
<reference evidence="3 4" key="1">
    <citation type="journal article" date="2014" name="Nature">
        <title>An environmental bacterial taxon with a large and distinct metabolic repertoire.</title>
        <authorList>
            <person name="Wilson M.C."/>
            <person name="Mori T."/>
            <person name="Ruckert C."/>
            <person name="Uria A.R."/>
            <person name="Helf M.J."/>
            <person name="Takada K."/>
            <person name="Gernert C."/>
            <person name="Steffens U.A."/>
            <person name="Heycke N."/>
            <person name="Schmitt S."/>
            <person name="Rinke C."/>
            <person name="Helfrich E.J."/>
            <person name="Brachmann A.O."/>
            <person name="Gurgui C."/>
            <person name="Wakimoto T."/>
            <person name="Kracht M."/>
            <person name="Crusemann M."/>
            <person name="Hentschel U."/>
            <person name="Abe I."/>
            <person name="Matsunaga S."/>
            <person name="Kalinowski J."/>
            <person name="Takeyama H."/>
            <person name="Piel J."/>
        </authorList>
    </citation>
    <scope>NUCLEOTIDE SEQUENCE [LARGE SCALE GENOMIC DNA]</scope>
    <source>
        <strain evidence="4">TSY2</strain>
    </source>
</reference>
<evidence type="ECO:0000313" key="3">
    <source>
        <dbReference type="EMBL" id="ETW92870.1"/>
    </source>
</evidence>
<dbReference type="Gene3D" id="3.40.630.10">
    <property type="entry name" value="Zn peptidases"/>
    <property type="match status" value="1"/>
</dbReference>
<comment type="caution">
    <text evidence="3">The sequence shown here is derived from an EMBL/GenBank/DDBJ whole genome shotgun (WGS) entry which is preliminary data.</text>
</comment>
<feature type="non-terminal residue" evidence="3">
    <location>
        <position position="1"/>
    </location>
</feature>